<dbReference type="Gene3D" id="1.10.287.950">
    <property type="entry name" value="Methyl-accepting chemotaxis protein"/>
    <property type="match status" value="1"/>
</dbReference>
<dbReference type="InterPro" id="IPR004089">
    <property type="entry name" value="MCPsignal_dom"/>
</dbReference>
<keyword evidence="1 2" id="KW-0807">Transducer</keyword>
<dbReference type="RefSeq" id="WP_058317617.1">
    <property type="nucleotide sequence ID" value="NZ_CYSF01000005.1"/>
</dbReference>
<accession>A0A0N7M1J2</accession>
<evidence type="ECO:0000313" key="4">
    <source>
        <dbReference type="EMBL" id="CUH83459.1"/>
    </source>
</evidence>
<organism evidence="4 5">
    <name type="scientific">Thalassovita mediterranea</name>
    <dbReference type="NCBI Taxonomy" id="340021"/>
    <lineage>
        <taxon>Bacteria</taxon>
        <taxon>Pseudomonadati</taxon>
        <taxon>Pseudomonadota</taxon>
        <taxon>Alphaproteobacteria</taxon>
        <taxon>Rhodobacterales</taxon>
        <taxon>Roseobacteraceae</taxon>
        <taxon>Thalassovita</taxon>
    </lineage>
</organism>
<dbReference type="OrthoDB" id="2489132at2"/>
<protein>
    <recommendedName>
        <fullName evidence="3">Methyl-accepting transducer domain-containing protein</fullName>
    </recommendedName>
</protein>
<reference evidence="4 5" key="1">
    <citation type="submission" date="2015-09" db="EMBL/GenBank/DDBJ databases">
        <authorList>
            <consortium name="Swine Surveillance"/>
        </authorList>
    </citation>
    <scope>NUCLEOTIDE SEQUENCE [LARGE SCALE GENOMIC DNA]</scope>
    <source>
        <strain evidence="4 5">CECT 8383</strain>
    </source>
</reference>
<dbReference type="PANTHER" id="PTHR32089:SF112">
    <property type="entry name" value="LYSOZYME-LIKE PROTEIN-RELATED"/>
    <property type="match status" value="1"/>
</dbReference>
<keyword evidence="5" id="KW-1185">Reference proteome</keyword>
<evidence type="ECO:0000259" key="3">
    <source>
        <dbReference type="PROSITE" id="PS50111"/>
    </source>
</evidence>
<dbReference type="SMART" id="SM00283">
    <property type="entry name" value="MA"/>
    <property type="match status" value="1"/>
</dbReference>
<dbReference type="STRING" id="340021.TM5383_00648"/>
<evidence type="ECO:0000256" key="2">
    <source>
        <dbReference type="PROSITE-ProRule" id="PRU00284"/>
    </source>
</evidence>
<dbReference type="Pfam" id="PF00015">
    <property type="entry name" value="MCPsignal"/>
    <property type="match status" value="1"/>
</dbReference>
<dbReference type="AlphaFoldDB" id="A0A0N7M1J2"/>
<dbReference type="SUPFAM" id="SSF58104">
    <property type="entry name" value="Methyl-accepting chemotaxis protein (MCP) signaling domain"/>
    <property type="match status" value="1"/>
</dbReference>
<dbReference type="PANTHER" id="PTHR32089">
    <property type="entry name" value="METHYL-ACCEPTING CHEMOTAXIS PROTEIN MCPB"/>
    <property type="match status" value="1"/>
</dbReference>
<dbReference type="GO" id="GO:0007165">
    <property type="term" value="P:signal transduction"/>
    <property type="evidence" value="ECO:0007669"/>
    <property type="project" value="UniProtKB-KW"/>
</dbReference>
<dbReference type="Proteomes" id="UP000051681">
    <property type="component" value="Unassembled WGS sequence"/>
</dbReference>
<evidence type="ECO:0000256" key="1">
    <source>
        <dbReference type="ARBA" id="ARBA00023224"/>
    </source>
</evidence>
<evidence type="ECO:0000313" key="5">
    <source>
        <dbReference type="Proteomes" id="UP000051681"/>
    </source>
</evidence>
<dbReference type="GO" id="GO:0016020">
    <property type="term" value="C:membrane"/>
    <property type="evidence" value="ECO:0007669"/>
    <property type="project" value="InterPro"/>
</dbReference>
<dbReference type="PROSITE" id="PS50111">
    <property type="entry name" value="CHEMOTAXIS_TRANSDUC_2"/>
    <property type="match status" value="1"/>
</dbReference>
<proteinExistence type="predicted"/>
<sequence>MKIEAIDEAQADLVAPAAEATETARDQAIHEIAQRIGSLSVSLASASGEISDTSVRVISEAEVFQSLSVKTSQLTVQGKSVLDSANSAVDMSEKAEETVCATSQRLGAMVEDVKDLIERVQGIFDRLSGLEISLDRVATVSTEVDNISRKTNLLSLNASIEAARAGRHGRGFMVVAQEVKDLSNLTSEATGEIHNTIAELSKDMRGLIEDAEQAVDSANCIRRQTRGIGEEIEDIPQTLSRMSTSQRDILKASEEITSVTDEVAQTIQSLTDDVTTSADSLRDAQSALEDITEDAETITGMVSQMGVETIDTPYIQAVQAAAQEVSDLFSEAVNSGRISMADLMDTNYTPIPNTNPAQVMAVFTPYMDSVLPAIQERMLDLSGDVVFCVALNKDGYLPTHNKKFSLPQIEGEVAFNSSFCRNRRIFDDRVGLAAGRSTKPFLMQAYRRDMGDGNFAMMKDLSAPIYINGTHWGGLRLGYKA</sequence>
<name>A0A0N7M1J2_9RHOB</name>
<feature type="domain" description="Methyl-accepting transducer" evidence="3">
    <location>
        <begin position="35"/>
        <end position="271"/>
    </location>
</feature>
<gene>
    <name evidence="4" type="primary">mcpA</name>
    <name evidence="4" type="ORF">TM5383_00648</name>
</gene>
<dbReference type="EMBL" id="CYSF01000005">
    <property type="protein sequence ID" value="CUH83459.1"/>
    <property type="molecule type" value="Genomic_DNA"/>
</dbReference>